<comment type="caution">
    <text evidence="2">The sequence shown here is derived from an EMBL/GenBank/DDBJ whole genome shotgun (WGS) entry which is preliminary data.</text>
</comment>
<accession>A0A4D9D5Q4</accession>
<name>A0A4D9D5Q4_9STRA</name>
<feature type="region of interest" description="Disordered" evidence="1">
    <location>
        <begin position="476"/>
        <end position="680"/>
    </location>
</feature>
<feature type="compositionally biased region" description="Low complexity" evidence="1">
    <location>
        <begin position="607"/>
        <end position="624"/>
    </location>
</feature>
<feature type="region of interest" description="Disordered" evidence="1">
    <location>
        <begin position="269"/>
        <end position="295"/>
    </location>
</feature>
<evidence type="ECO:0000256" key="1">
    <source>
        <dbReference type="SAM" id="MobiDB-lite"/>
    </source>
</evidence>
<proteinExistence type="predicted"/>
<organism evidence="2 3">
    <name type="scientific">Nannochloropsis salina CCMP1776</name>
    <dbReference type="NCBI Taxonomy" id="1027361"/>
    <lineage>
        <taxon>Eukaryota</taxon>
        <taxon>Sar</taxon>
        <taxon>Stramenopiles</taxon>
        <taxon>Ochrophyta</taxon>
        <taxon>Eustigmatophyceae</taxon>
        <taxon>Eustigmatales</taxon>
        <taxon>Monodopsidaceae</taxon>
        <taxon>Microchloropsis</taxon>
        <taxon>Microchloropsis salina</taxon>
    </lineage>
</organism>
<feature type="compositionally biased region" description="Low complexity" evidence="1">
    <location>
        <begin position="513"/>
        <end position="524"/>
    </location>
</feature>
<feature type="compositionally biased region" description="Basic and acidic residues" evidence="1">
    <location>
        <begin position="477"/>
        <end position="486"/>
    </location>
</feature>
<feature type="compositionally biased region" description="Low complexity" evidence="1">
    <location>
        <begin position="588"/>
        <end position="599"/>
    </location>
</feature>
<evidence type="ECO:0000313" key="2">
    <source>
        <dbReference type="EMBL" id="TFJ87051.1"/>
    </source>
</evidence>
<reference evidence="2 3" key="1">
    <citation type="submission" date="2019-01" db="EMBL/GenBank/DDBJ databases">
        <title>Nuclear Genome Assembly of the Microalgal Biofuel strain Nannochloropsis salina CCMP1776.</title>
        <authorList>
            <person name="Hovde B."/>
        </authorList>
    </citation>
    <scope>NUCLEOTIDE SEQUENCE [LARGE SCALE GENOMIC DNA]</scope>
    <source>
        <strain evidence="2 3">CCMP1776</strain>
    </source>
</reference>
<sequence>MYNIGEKKAFVNDLATKLLGGDAILGTSPHHHHHFKFQGLQQNNNGVLTLENLVLFKIQDFRLQFLSKCLQLHALSGKNQLVLSLTHYEVLTDVLRVILREANNEQDYLSIRMVFFLSGLVGTYLGQGGRGGHSSLRTIKSALRTHEAWKNATFYLGVLDECLARDKQHWMHLQGPLQEIFCCEVKNEEIISLLLSFRLKALAKALLELQAPSTILEELLVHVREKHGFAQRKEDLYAPLDLRHMLWLVDVLVRAWHLPTLADAGDSWDTEKSAEVTRPGTDSSSARTGGSGLGGTEAYLDTLRRRSSLSAMVGTTTPKSSLSNVLRWASETTLRAAHGASLGFSLHHEIFRIVVDRVVANPRKINLRACVLPPGPAVEGGSPGKGIPHPSACLCARPNKPWRVLGGYEPQWEGIRRYAPVILCESCFRLALHRGKLDQACFLQPVGIAALPATQSQRPESILAFVFPVPVPEVEEMEPKGKRENGKAGQEGDSGRGGKMVTTRRAGVRRRVSSTGSEGTSMSSPALSVTPTASPQVASTSYNAQRNGSGRADGELSASRRTDRNVTDAFPRGRALRGSTERRDSDDSSSGRSFSKTRGPGVHGAGASPYHVRSSSVSSALSYPPQAPGWIDPDHRGSHSRPVRRFEGTRLSSSSATGLSPSLSGHARANRRASGEASVLGGRRREDRGFDLLREVGIEVLKHGRFGCVVPHYRVLFVDREEVYWCRREEVGKKKKKAGARRGCLSLSHLLEVRLKKGARIVSLTFQERAFVVEALSDEDFDVLAAVFTAVMKDNVQDSRQPIVISRRRR</sequence>
<gene>
    <name evidence="2" type="ORF">NSK_001385</name>
</gene>
<feature type="compositionally biased region" description="Low complexity" evidence="1">
    <location>
        <begin position="651"/>
        <end position="664"/>
    </location>
</feature>
<evidence type="ECO:0008006" key="4">
    <source>
        <dbReference type="Google" id="ProtNLM"/>
    </source>
</evidence>
<protein>
    <recommendedName>
        <fullName evidence="4">PH domain-containing protein</fullName>
    </recommendedName>
</protein>
<evidence type="ECO:0000313" key="3">
    <source>
        <dbReference type="Proteomes" id="UP000355283"/>
    </source>
</evidence>
<dbReference type="OrthoDB" id="10310938at2759"/>
<feature type="compositionally biased region" description="Polar residues" evidence="1">
    <location>
        <begin position="525"/>
        <end position="548"/>
    </location>
</feature>
<dbReference type="AlphaFoldDB" id="A0A4D9D5Q4"/>
<dbReference type="Proteomes" id="UP000355283">
    <property type="component" value="Unassembled WGS sequence"/>
</dbReference>
<feature type="compositionally biased region" description="Basic and acidic residues" evidence="1">
    <location>
        <begin position="552"/>
        <end position="566"/>
    </location>
</feature>
<dbReference type="EMBL" id="SDOX01000006">
    <property type="protein sequence ID" value="TFJ87051.1"/>
    <property type="molecule type" value="Genomic_DNA"/>
</dbReference>
<keyword evidence="3" id="KW-1185">Reference proteome</keyword>